<dbReference type="Gene3D" id="3.30.429.10">
    <property type="entry name" value="Macrophage Migration Inhibitory Factor"/>
    <property type="match status" value="1"/>
</dbReference>
<dbReference type="AlphaFoldDB" id="A0A914DZF6"/>
<evidence type="ECO:0000259" key="1">
    <source>
        <dbReference type="Pfam" id="PF14832"/>
    </source>
</evidence>
<evidence type="ECO:0000313" key="2">
    <source>
        <dbReference type="Proteomes" id="UP000887540"/>
    </source>
</evidence>
<dbReference type="InterPro" id="IPR028116">
    <property type="entry name" value="Cis-CaaD-like"/>
</dbReference>
<organism evidence="2 3">
    <name type="scientific">Acrobeloides nanus</name>
    <dbReference type="NCBI Taxonomy" id="290746"/>
    <lineage>
        <taxon>Eukaryota</taxon>
        <taxon>Metazoa</taxon>
        <taxon>Ecdysozoa</taxon>
        <taxon>Nematoda</taxon>
        <taxon>Chromadorea</taxon>
        <taxon>Rhabditida</taxon>
        <taxon>Tylenchina</taxon>
        <taxon>Cephalobomorpha</taxon>
        <taxon>Cephaloboidea</taxon>
        <taxon>Cephalobidae</taxon>
        <taxon>Acrobeloides</taxon>
    </lineage>
</organism>
<reference evidence="3" key="1">
    <citation type="submission" date="2022-11" db="UniProtKB">
        <authorList>
            <consortium name="WormBaseParasite"/>
        </authorList>
    </citation>
    <scope>IDENTIFICATION</scope>
</reference>
<sequence>MPLHRIWYAPGAISEQDKEGLAAHITKLYTTLGLPAFYVSVLFLPVEEKNYFVGGKKNKKFVRIIVQHIARQFESNKQADFFIEQYEKILAPFIKERGLDWEVSIEQTDRNLWRENGLEPPLYGTIAWKEWVRLDKPVPFDEKDNVIG</sequence>
<name>A0A914DZF6_9BILA</name>
<dbReference type="InterPro" id="IPR014347">
    <property type="entry name" value="Tautomerase/MIF_sf"/>
</dbReference>
<proteinExistence type="predicted"/>
<protein>
    <submittedName>
        <fullName evidence="3">Tautomerase cis-CaaD-like domain-containing protein</fullName>
    </submittedName>
</protein>
<keyword evidence="2" id="KW-1185">Reference proteome</keyword>
<dbReference type="WBParaSite" id="ACRNAN_scaffold4774.g27220.t1">
    <property type="protein sequence ID" value="ACRNAN_scaffold4774.g27220.t1"/>
    <property type="gene ID" value="ACRNAN_scaffold4774.g27220"/>
</dbReference>
<evidence type="ECO:0000313" key="3">
    <source>
        <dbReference type="WBParaSite" id="ACRNAN_scaffold4774.g27220.t1"/>
    </source>
</evidence>
<dbReference type="Proteomes" id="UP000887540">
    <property type="component" value="Unplaced"/>
</dbReference>
<feature type="domain" description="Tautomerase cis-CaaD-like" evidence="1">
    <location>
        <begin position="1"/>
        <end position="136"/>
    </location>
</feature>
<accession>A0A914DZF6</accession>
<dbReference type="Pfam" id="PF14832">
    <property type="entry name" value="Tautomerase_3"/>
    <property type="match status" value="1"/>
</dbReference>
<dbReference type="SUPFAM" id="SSF55331">
    <property type="entry name" value="Tautomerase/MIF"/>
    <property type="match status" value="1"/>
</dbReference>